<dbReference type="Gene3D" id="2.60.40.4100">
    <property type="entry name" value="Zona pellucida, ZP-C domain"/>
    <property type="match status" value="1"/>
</dbReference>
<dbReference type="EMBL" id="JAATIS010000094">
    <property type="protein sequence ID" value="KAG2470755.1"/>
    <property type="molecule type" value="Genomic_DNA"/>
</dbReference>
<comment type="caution">
    <text evidence="3">The sequence shown here is derived from an EMBL/GenBank/DDBJ whole genome shotgun (WGS) entry which is preliminary data.</text>
</comment>
<gene>
    <name evidence="3" type="primary">Zp3_25</name>
    <name evidence="3" type="ORF">GTO96_0005696</name>
</gene>
<feature type="non-terminal residue" evidence="3">
    <location>
        <position position="1"/>
    </location>
</feature>
<keyword evidence="4" id="KW-1185">Reference proteome</keyword>
<dbReference type="GO" id="GO:0035803">
    <property type="term" value="P:egg coat formation"/>
    <property type="evidence" value="ECO:0007669"/>
    <property type="project" value="TreeGrafter"/>
</dbReference>
<sequence length="367" mass="39795">MSNEAVGLIDWRGVSGANHLRPLVEVMGARGPIRGAVVSVQCFSDYVAVDVPLNSFAFPINKDGLLLGSCPMSSFDPQNNIVTFVRGLLDCRFSRLVTPSQLLYSVELTYNWTGSPSSAFPVSIDCLFNKSASWTPLMPLPAGGYASGVGHLDFTMLIVNSDYTEASPSTTFFLGDPINLAASVDQYGHMPLSIFMDSCVAATTPVLANSSLVYPLINNHGCLIDGLNADSYFHRRVATSELYATIRAFRFTNVSSEVWSVKYVPQDEAKVYIHCSLIAWDPAQLDVTKKACSYNHLTQGWEALDTPGTNSVCSCCSSVCTTRKRRDAGKGLKKEVVVGPLIIIPRVPVTDSIPVDNTSQPMSLISE</sequence>
<protein>
    <submittedName>
        <fullName evidence="3">ZP3 protein</fullName>
    </submittedName>
</protein>
<dbReference type="PANTHER" id="PTHR11576">
    <property type="entry name" value="ZONA PELLUCIDA SPERM-BINDING PROTEIN 3"/>
    <property type="match status" value="1"/>
</dbReference>
<proteinExistence type="predicted"/>
<evidence type="ECO:0000259" key="2">
    <source>
        <dbReference type="PROSITE" id="PS51034"/>
    </source>
</evidence>
<dbReference type="GO" id="GO:0031012">
    <property type="term" value="C:extracellular matrix"/>
    <property type="evidence" value="ECO:0007669"/>
    <property type="project" value="TreeGrafter"/>
</dbReference>
<dbReference type="Gene3D" id="2.60.40.3210">
    <property type="entry name" value="Zona pellucida, ZP-N domain"/>
    <property type="match status" value="1"/>
</dbReference>
<dbReference type="InterPro" id="IPR055355">
    <property type="entry name" value="ZP-C"/>
</dbReference>
<dbReference type="Pfam" id="PF00100">
    <property type="entry name" value="Zona_pellucida"/>
    <property type="match status" value="1"/>
</dbReference>
<dbReference type="InterPro" id="IPR001507">
    <property type="entry name" value="ZP_dom"/>
</dbReference>
<evidence type="ECO:0000256" key="1">
    <source>
        <dbReference type="ARBA" id="ARBA00023157"/>
    </source>
</evidence>
<dbReference type="SMART" id="SM00241">
    <property type="entry name" value="ZP"/>
    <property type="match status" value="1"/>
</dbReference>
<dbReference type="Proteomes" id="UP000886611">
    <property type="component" value="Unassembled WGS sequence"/>
</dbReference>
<evidence type="ECO:0000313" key="4">
    <source>
        <dbReference type="Proteomes" id="UP000886611"/>
    </source>
</evidence>
<keyword evidence="1" id="KW-1015">Disulfide bond</keyword>
<feature type="non-terminal residue" evidence="3">
    <location>
        <position position="367"/>
    </location>
</feature>
<dbReference type="GO" id="GO:0007339">
    <property type="term" value="P:binding of sperm to zona pellucida"/>
    <property type="evidence" value="ECO:0007669"/>
    <property type="project" value="TreeGrafter"/>
</dbReference>
<dbReference type="InterPro" id="IPR042235">
    <property type="entry name" value="ZP-C_dom"/>
</dbReference>
<dbReference type="FunFam" id="2.60.40.4100:FF:000002">
    <property type="entry name" value="Zona pellucida sperm-binding protein 3"/>
    <property type="match status" value="1"/>
</dbReference>
<dbReference type="GO" id="GO:0032190">
    <property type="term" value="F:acrosin binding"/>
    <property type="evidence" value="ECO:0007669"/>
    <property type="project" value="TreeGrafter"/>
</dbReference>
<accession>A0A8X7XPS3</accession>
<dbReference type="PANTHER" id="PTHR11576:SF3">
    <property type="entry name" value="SI:CH211-14A17.6-RELATED"/>
    <property type="match status" value="1"/>
</dbReference>
<reference evidence="3 4" key="1">
    <citation type="journal article" date="2021" name="Cell">
        <title>Tracing the genetic footprints of vertebrate landing in non-teleost ray-finned fishes.</title>
        <authorList>
            <person name="Bi X."/>
            <person name="Wang K."/>
            <person name="Yang L."/>
            <person name="Pan H."/>
            <person name="Jiang H."/>
            <person name="Wei Q."/>
            <person name="Fang M."/>
            <person name="Yu H."/>
            <person name="Zhu C."/>
            <person name="Cai Y."/>
            <person name="He Y."/>
            <person name="Gan X."/>
            <person name="Zeng H."/>
            <person name="Yu D."/>
            <person name="Zhu Y."/>
            <person name="Jiang H."/>
            <person name="Qiu Q."/>
            <person name="Yang H."/>
            <person name="Zhang Y.E."/>
            <person name="Wang W."/>
            <person name="Zhu M."/>
            <person name="He S."/>
            <person name="Zhang G."/>
        </authorList>
    </citation>
    <scope>NUCLEOTIDE SEQUENCE [LARGE SCALE GENOMIC DNA]</scope>
    <source>
        <strain evidence="3">Bchr_013</strain>
    </source>
</reference>
<organism evidence="3 4">
    <name type="scientific">Polypterus senegalus</name>
    <name type="common">Senegal bichir</name>
    <dbReference type="NCBI Taxonomy" id="55291"/>
    <lineage>
        <taxon>Eukaryota</taxon>
        <taxon>Metazoa</taxon>
        <taxon>Chordata</taxon>
        <taxon>Craniata</taxon>
        <taxon>Vertebrata</taxon>
        <taxon>Euteleostomi</taxon>
        <taxon>Actinopterygii</taxon>
        <taxon>Polypteriformes</taxon>
        <taxon>Polypteridae</taxon>
        <taxon>Polypterus</taxon>
    </lineage>
</organism>
<evidence type="ECO:0000313" key="3">
    <source>
        <dbReference type="EMBL" id="KAG2470755.1"/>
    </source>
</evidence>
<feature type="domain" description="ZP" evidence="2">
    <location>
        <begin position="41"/>
        <end position="299"/>
    </location>
</feature>
<dbReference type="GO" id="GO:2000344">
    <property type="term" value="P:positive regulation of acrosome reaction"/>
    <property type="evidence" value="ECO:0007669"/>
    <property type="project" value="TreeGrafter"/>
</dbReference>
<dbReference type="PROSITE" id="PS51034">
    <property type="entry name" value="ZP_2"/>
    <property type="match status" value="1"/>
</dbReference>
<name>A0A8X7XPS3_POLSE</name>
<dbReference type="AlphaFoldDB" id="A0A8X7XPS3"/>